<accession>A0A7X3MR80</accession>
<comment type="cofactor">
    <cofactor evidence="1">
        <name>Ca(2+)</name>
        <dbReference type="ChEBI" id="CHEBI:29108"/>
    </cofactor>
</comment>
<dbReference type="GO" id="GO:0016837">
    <property type="term" value="F:carbon-oxygen lyase activity, acting on polysaccharides"/>
    <property type="evidence" value="ECO:0007669"/>
    <property type="project" value="TreeGrafter"/>
</dbReference>
<evidence type="ECO:0000256" key="1">
    <source>
        <dbReference type="ARBA" id="ARBA00001913"/>
    </source>
</evidence>
<dbReference type="PANTHER" id="PTHR40088">
    <property type="entry name" value="PECTATE LYASE (EUROFUNG)"/>
    <property type="match status" value="1"/>
</dbReference>
<dbReference type="AlphaFoldDB" id="A0A7X3MR80"/>
<dbReference type="SMART" id="SM00710">
    <property type="entry name" value="PbH1"/>
    <property type="match status" value="4"/>
</dbReference>
<keyword evidence="3" id="KW-0964">Secreted</keyword>
<gene>
    <name evidence="11" type="ORF">GR328_09930</name>
</gene>
<dbReference type="EMBL" id="WURB01000005">
    <property type="protein sequence ID" value="MXQ11769.1"/>
    <property type="molecule type" value="Genomic_DNA"/>
</dbReference>
<protein>
    <recommendedName>
        <fullName evidence="10">DUF1565 domain-containing protein</fullName>
    </recommendedName>
</protein>
<evidence type="ECO:0000256" key="6">
    <source>
        <dbReference type="ARBA" id="ARBA00022837"/>
    </source>
</evidence>
<keyword evidence="12" id="KW-1185">Reference proteome</keyword>
<sequence length="358" mass="38154">MNGEFSARIKLRTLLLAICLGSSAAGACAETYFVAPYGSAAGTGSRSDPLQTIQGALERAKPGDTIELAAGRYFQDFRTVRNGQPGRPIVIRGGRNAVVSGAGASRVAEINHDFIELHGFTIDGRHSPAQSKDSYRDKLIYAVGNRPGDGVTGLRIIRMRLLNAGGECVRLRYQAQRNEIANSTIENCGVYDFVYKDGGKNGEGVYIGTAPEQLGGRGVPDASIDRSDANWIHHNTFNTRGNECVDIKEGSSGNIVEHNSCTGQRDRQSAGLDARGSGNTFRHNVVYGNRGAGIRLGGDDDNDGTGNDAYSNTLRDNAFGSLKVQRGPQGKICGNTIAGKDTGVKGEFAAKINPRQKC</sequence>
<evidence type="ECO:0000256" key="5">
    <source>
        <dbReference type="ARBA" id="ARBA00022729"/>
    </source>
</evidence>
<dbReference type="NCBIfam" id="TIGR03804">
    <property type="entry name" value="para_beta_helix"/>
    <property type="match status" value="1"/>
</dbReference>
<comment type="subcellular location">
    <subcellularLocation>
        <location evidence="2">Secreted</location>
    </subcellularLocation>
</comment>
<evidence type="ECO:0000256" key="9">
    <source>
        <dbReference type="SAM" id="SignalP"/>
    </source>
</evidence>
<name>A0A7X3MR80_9HYPH</name>
<reference evidence="11 12" key="2">
    <citation type="submission" date="2020-01" db="EMBL/GenBank/DDBJ databases">
        <title>Microvirga sp. nov., an arsenate reduction bacterium isolated from Tibet hotspring sediments.</title>
        <authorList>
            <person name="Xian W.-D."/>
            <person name="Li W.-J."/>
        </authorList>
    </citation>
    <scope>NUCLEOTIDE SEQUENCE [LARGE SCALE GENOMIC DNA]</scope>
    <source>
        <strain evidence="11 12">KCTC 23863</strain>
    </source>
</reference>
<evidence type="ECO:0000256" key="2">
    <source>
        <dbReference type="ARBA" id="ARBA00004613"/>
    </source>
</evidence>
<evidence type="ECO:0000256" key="7">
    <source>
        <dbReference type="ARBA" id="ARBA00023239"/>
    </source>
</evidence>
<keyword evidence="6" id="KW-0106">Calcium</keyword>
<feature type="domain" description="DUF1565" evidence="10">
    <location>
        <begin position="38"/>
        <end position="75"/>
    </location>
</feature>
<evidence type="ECO:0000259" key="10">
    <source>
        <dbReference type="Pfam" id="PF07602"/>
    </source>
</evidence>
<dbReference type="SUPFAM" id="SSF51126">
    <property type="entry name" value="Pectin lyase-like"/>
    <property type="match status" value="1"/>
</dbReference>
<dbReference type="Gene3D" id="2.160.20.10">
    <property type="entry name" value="Single-stranded right-handed beta-helix, Pectin lyase-like"/>
    <property type="match status" value="1"/>
</dbReference>
<evidence type="ECO:0000256" key="8">
    <source>
        <dbReference type="ARBA" id="ARBA00038263"/>
    </source>
</evidence>
<evidence type="ECO:0000256" key="3">
    <source>
        <dbReference type="ARBA" id="ARBA00022525"/>
    </source>
</evidence>
<dbReference type="Proteomes" id="UP000436483">
    <property type="component" value="Unassembled WGS sequence"/>
</dbReference>
<evidence type="ECO:0000256" key="4">
    <source>
        <dbReference type="ARBA" id="ARBA00022723"/>
    </source>
</evidence>
<feature type="chain" id="PRO_5031049359" description="DUF1565 domain-containing protein" evidence="9">
    <location>
        <begin position="30"/>
        <end position="358"/>
    </location>
</feature>
<dbReference type="InterPro" id="IPR011050">
    <property type="entry name" value="Pectin_lyase_fold/virulence"/>
</dbReference>
<feature type="signal peptide" evidence="9">
    <location>
        <begin position="1"/>
        <end position="29"/>
    </location>
</feature>
<dbReference type="InterPro" id="IPR012334">
    <property type="entry name" value="Pectin_lyas_fold"/>
</dbReference>
<keyword evidence="7" id="KW-0456">Lyase</keyword>
<dbReference type="InterPro" id="IPR006626">
    <property type="entry name" value="PbH1"/>
</dbReference>
<keyword evidence="4" id="KW-0479">Metal-binding</keyword>
<dbReference type="GO" id="GO:0046872">
    <property type="term" value="F:metal ion binding"/>
    <property type="evidence" value="ECO:0007669"/>
    <property type="project" value="UniProtKB-KW"/>
</dbReference>
<dbReference type="RefSeq" id="WP_160884343.1">
    <property type="nucleotide sequence ID" value="NZ_WURB01000005.1"/>
</dbReference>
<dbReference type="OrthoDB" id="9762467at2"/>
<dbReference type="InterPro" id="IPR052052">
    <property type="entry name" value="Polysaccharide_Lyase_9"/>
</dbReference>
<dbReference type="Pfam" id="PF07602">
    <property type="entry name" value="DUF1565"/>
    <property type="match status" value="1"/>
</dbReference>
<dbReference type="PANTHER" id="PTHR40088:SF1">
    <property type="entry name" value="PECTATE LYASE PEL9"/>
    <property type="match status" value="1"/>
</dbReference>
<comment type="similarity">
    <text evidence="8">Belongs to the polysaccharide lyase 9 family.</text>
</comment>
<proteinExistence type="inferred from homology"/>
<comment type="caution">
    <text evidence="11">The sequence shown here is derived from an EMBL/GenBank/DDBJ whole genome shotgun (WGS) entry which is preliminary data.</text>
</comment>
<dbReference type="InterPro" id="IPR011459">
    <property type="entry name" value="DUF1565"/>
</dbReference>
<organism evidence="11 12">
    <name type="scientific">Microvirga makkahensis</name>
    <dbReference type="NCBI Taxonomy" id="1128670"/>
    <lineage>
        <taxon>Bacteria</taxon>
        <taxon>Pseudomonadati</taxon>
        <taxon>Pseudomonadota</taxon>
        <taxon>Alphaproteobacteria</taxon>
        <taxon>Hyphomicrobiales</taxon>
        <taxon>Methylobacteriaceae</taxon>
        <taxon>Microvirga</taxon>
    </lineage>
</organism>
<evidence type="ECO:0000313" key="12">
    <source>
        <dbReference type="Proteomes" id="UP000436483"/>
    </source>
</evidence>
<evidence type="ECO:0000313" key="11">
    <source>
        <dbReference type="EMBL" id="MXQ11769.1"/>
    </source>
</evidence>
<dbReference type="InterPro" id="IPR022441">
    <property type="entry name" value="Para_beta_helix_rpt-2"/>
</dbReference>
<keyword evidence="5 9" id="KW-0732">Signal</keyword>
<dbReference type="GO" id="GO:0005576">
    <property type="term" value="C:extracellular region"/>
    <property type="evidence" value="ECO:0007669"/>
    <property type="project" value="UniProtKB-SubCell"/>
</dbReference>
<reference evidence="11 12" key="1">
    <citation type="submission" date="2019-12" db="EMBL/GenBank/DDBJ databases">
        <authorList>
            <person name="Yuan C.-G."/>
        </authorList>
    </citation>
    <scope>NUCLEOTIDE SEQUENCE [LARGE SCALE GENOMIC DNA]</scope>
    <source>
        <strain evidence="11 12">KCTC 23863</strain>
    </source>
</reference>